<gene>
    <name evidence="1" type="ORF">CBW46_019150</name>
</gene>
<evidence type="ECO:0000313" key="2">
    <source>
        <dbReference type="Proteomes" id="UP000214746"/>
    </source>
</evidence>
<dbReference type="RefSeq" id="WP_089201568.1">
    <property type="nucleotide sequence ID" value="NZ_NHRJ02000018.1"/>
</dbReference>
<dbReference type="Proteomes" id="UP000214746">
    <property type="component" value="Unassembled WGS sequence"/>
</dbReference>
<sequence length="59" mass="7162">MNYTEMLGRRSEILQRHIGNLINKENQFGLTKQENNFFQAMVKEYHRNKYELQASRKQS</sequence>
<organism evidence="1 2">
    <name type="scientific">Paenibacillus xerothermodurans</name>
    <dbReference type="NCBI Taxonomy" id="1977292"/>
    <lineage>
        <taxon>Bacteria</taxon>
        <taxon>Bacillati</taxon>
        <taxon>Bacillota</taxon>
        <taxon>Bacilli</taxon>
        <taxon>Bacillales</taxon>
        <taxon>Paenibacillaceae</taxon>
        <taxon>Paenibacillus</taxon>
    </lineage>
</organism>
<accession>A0A2W1N4Q2</accession>
<keyword evidence="2" id="KW-1185">Reference proteome</keyword>
<dbReference type="EMBL" id="NHRJ02000018">
    <property type="protein sequence ID" value="PZE19327.1"/>
    <property type="molecule type" value="Genomic_DNA"/>
</dbReference>
<evidence type="ECO:0000313" key="1">
    <source>
        <dbReference type="EMBL" id="PZE19327.1"/>
    </source>
</evidence>
<reference evidence="1" key="1">
    <citation type="submission" date="2018-06" db="EMBL/GenBank/DDBJ databases">
        <title>Paenibacillus xerothermodurans sp. nov. an extremely dry heat resistant spore forming bacterium isolated from the soil of Cape Canaveral, Florida.</title>
        <authorList>
            <person name="Seuylemezian A."/>
            <person name="Kaur N."/>
            <person name="Patil P."/>
            <person name="Patil P."/>
            <person name="Mayilraj S."/>
            <person name="Vaishampayan P."/>
        </authorList>
    </citation>
    <scope>NUCLEOTIDE SEQUENCE [LARGE SCALE GENOMIC DNA]</scope>
    <source>
        <strain evidence="1">ATCC 27380</strain>
    </source>
</reference>
<protein>
    <submittedName>
        <fullName evidence="1">Uncharacterized protein</fullName>
    </submittedName>
</protein>
<dbReference type="AlphaFoldDB" id="A0A2W1N4Q2"/>
<dbReference type="OrthoDB" id="2628989at2"/>
<proteinExistence type="predicted"/>
<comment type="caution">
    <text evidence="1">The sequence shown here is derived from an EMBL/GenBank/DDBJ whole genome shotgun (WGS) entry which is preliminary data.</text>
</comment>
<name>A0A2W1N4Q2_PAEXE</name>